<dbReference type="Pfam" id="PF00005">
    <property type="entry name" value="ABC_tran"/>
    <property type="match status" value="2"/>
</dbReference>
<name>A0A5B8SY18_LEUPS</name>
<feature type="coiled-coil region" evidence="3">
    <location>
        <begin position="178"/>
        <end position="205"/>
    </location>
</feature>
<evidence type="ECO:0000256" key="3">
    <source>
        <dbReference type="SAM" id="Coils"/>
    </source>
</evidence>
<protein>
    <submittedName>
        <fullName evidence="5">ABC-F family ATP-binding cassette domain-containing protein</fullName>
    </submittedName>
</protein>
<dbReference type="Pfam" id="PF12848">
    <property type="entry name" value="ABC_tran_Xtn"/>
    <property type="match status" value="1"/>
</dbReference>
<dbReference type="InterPro" id="IPR003439">
    <property type="entry name" value="ABC_transporter-like_ATP-bd"/>
</dbReference>
<keyword evidence="2 5" id="KW-0067">ATP-binding</keyword>
<dbReference type="GO" id="GO:0005524">
    <property type="term" value="F:ATP binding"/>
    <property type="evidence" value="ECO:0007669"/>
    <property type="project" value="UniProtKB-KW"/>
</dbReference>
<keyword evidence="1" id="KW-0547">Nucleotide-binding</keyword>
<dbReference type="SMART" id="SM00382">
    <property type="entry name" value="AAA"/>
    <property type="match status" value="2"/>
</dbReference>
<dbReference type="SUPFAM" id="SSF52540">
    <property type="entry name" value="P-loop containing nucleoside triphosphate hydrolases"/>
    <property type="match status" value="2"/>
</dbReference>
<dbReference type="PANTHER" id="PTHR42855:SF2">
    <property type="entry name" value="DRUG RESISTANCE ABC TRANSPORTER,ATP-BINDING PROTEIN"/>
    <property type="match status" value="1"/>
</dbReference>
<dbReference type="Gene3D" id="3.40.50.300">
    <property type="entry name" value="P-loop containing nucleotide triphosphate hydrolases"/>
    <property type="match status" value="3"/>
</dbReference>
<sequence>MHAITLNKVNYSIDGRDILTQVTQQIKIGERIGIIGANGVGKTTLAHLMIGDLSADSGEIFINGRFIYVPQLVVDDSNRSGGEKMMQRINESLNNQPDILVLDEPTANLDMTHQNWLIKRLSHFYGTLIVISHDSYFLNHTVQKIWAIHEQHVTVYNGNYQDYLAKTNLANETQNHLYHDAVNKKKQLQRAMDKVRTREKQVTKRPKNISPSDARLISGKGNALKTQKKLGQNAKTMARRFSELEKIDKPHVTKPLKLQTVAGQNYKTRTILKITGETVKAGNRALLQDVNFNLETGERLAILGDNGSGKTTMIKQIIQKYNQPVGYFTQNLSALNEQKTVLENVLLKSSQLPQLARDFLGAFGIKRDMALQKVNSLSGGEKVKVLLLQVLFTDTQLLILDEPTNFLDLLALDALTNFLTHYNGTVLIVSHYKDFIDAVATKKMRIQSQHLMTI</sequence>
<dbReference type="InterPro" id="IPR032781">
    <property type="entry name" value="ABC_tran_Xtn"/>
</dbReference>
<keyword evidence="3" id="KW-0175">Coiled coil</keyword>
<evidence type="ECO:0000259" key="4">
    <source>
        <dbReference type="PROSITE" id="PS50893"/>
    </source>
</evidence>
<gene>
    <name evidence="5" type="ORF">FGL85_06125</name>
</gene>
<dbReference type="CDD" id="cd03221">
    <property type="entry name" value="ABCF_EF-3"/>
    <property type="match status" value="1"/>
</dbReference>
<dbReference type="InterPro" id="IPR017871">
    <property type="entry name" value="ABC_transporter-like_CS"/>
</dbReference>
<evidence type="ECO:0000256" key="2">
    <source>
        <dbReference type="ARBA" id="ARBA00022840"/>
    </source>
</evidence>
<accession>A0A5B8SY18</accession>
<dbReference type="PROSITE" id="PS50893">
    <property type="entry name" value="ABC_TRANSPORTER_2"/>
    <property type="match status" value="2"/>
</dbReference>
<dbReference type="AlphaFoldDB" id="A0A5B8SY18"/>
<evidence type="ECO:0000313" key="5">
    <source>
        <dbReference type="EMBL" id="QEA42102.1"/>
    </source>
</evidence>
<dbReference type="EMBL" id="CP042383">
    <property type="protein sequence ID" value="QEA42102.1"/>
    <property type="molecule type" value="Genomic_DNA"/>
</dbReference>
<dbReference type="GO" id="GO:0016887">
    <property type="term" value="F:ATP hydrolysis activity"/>
    <property type="evidence" value="ECO:0007669"/>
    <property type="project" value="InterPro"/>
</dbReference>
<feature type="domain" description="ABC transporter" evidence="4">
    <location>
        <begin position="266"/>
        <end position="448"/>
    </location>
</feature>
<dbReference type="PROSITE" id="PS00211">
    <property type="entry name" value="ABC_TRANSPORTER_1"/>
    <property type="match status" value="1"/>
</dbReference>
<evidence type="ECO:0000313" key="6">
    <source>
        <dbReference type="Proteomes" id="UP000321296"/>
    </source>
</evidence>
<reference evidence="5 6" key="1">
    <citation type="submission" date="2019-06" db="EMBL/GenBank/DDBJ databases">
        <title>Genome analyses of bacteria isolated from kimchi.</title>
        <authorList>
            <person name="Lee S."/>
            <person name="Ahn S."/>
            <person name="Roh S."/>
        </authorList>
    </citation>
    <scope>NUCLEOTIDE SEQUENCE [LARGE SCALE GENOMIC DNA]</scope>
    <source>
        <strain evidence="5 6">CBA3630</strain>
    </source>
</reference>
<evidence type="ECO:0000256" key="1">
    <source>
        <dbReference type="ARBA" id="ARBA00022741"/>
    </source>
</evidence>
<dbReference type="InterPro" id="IPR027417">
    <property type="entry name" value="P-loop_NTPase"/>
</dbReference>
<feature type="domain" description="ABC transporter" evidence="4">
    <location>
        <begin position="4"/>
        <end position="175"/>
    </location>
</feature>
<organism evidence="5 6">
    <name type="scientific">Leuconostoc pseudomesenteroides</name>
    <dbReference type="NCBI Taxonomy" id="33968"/>
    <lineage>
        <taxon>Bacteria</taxon>
        <taxon>Bacillati</taxon>
        <taxon>Bacillota</taxon>
        <taxon>Bacilli</taxon>
        <taxon>Lactobacillales</taxon>
        <taxon>Lactobacillaceae</taxon>
        <taxon>Leuconostoc</taxon>
    </lineage>
</organism>
<dbReference type="KEGG" id="lpse:FGL85_06125"/>
<dbReference type="Proteomes" id="UP000321296">
    <property type="component" value="Chromosome"/>
</dbReference>
<dbReference type="PANTHER" id="PTHR42855">
    <property type="entry name" value="ABC TRANSPORTER ATP-BINDING SUBUNIT"/>
    <property type="match status" value="1"/>
</dbReference>
<dbReference type="RefSeq" id="WP_147651332.1">
    <property type="nucleotide sequence ID" value="NZ_CP042383.1"/>
</dbReference>
<dbReference type="InterPro" id="IPR051309">
    <property type="entry name" value="ABCF_ATPase"/>
</dbReference>
<dbReference type="InterPro" id="IPR003593">
    <property type="entry name" value="AAA+_ATPase"/>
</dbReference>
<proteinExistence type="predicted"/>